<feature type="compositionally biased region" description="Basic and acidic residues" evidence="1">
    <location>
        <begin position="78"/>
        <end position="100"/>
    </location>
</feature>
<name>A0AAN8XIX2_HALRR</name>
<comment type="caution">
    <text evidence="2">The sequence shown here is derived from an EMBL/GenBank/DDBJ whole genome shotgun (WGS) entry which is preliminary data.</text>
</comment>
<feature type="non-terminal residue" evidence="2">
    <location>
        <position position="140"/>
    </location>
</feature>
<feature type="compositionally biased region" description="Gly residues" evidence="1">
    <location>
        <begin position="21"/>
        <end position="37"/>
    </location>
</feature>
<evidence type="ECO:0000313" key="2">
    <source>
        <dbReference type="EMBL" id="KAK7083651.1"/>
    </source>
</evidence>
<accession>A0AAN8XIX2</accession>
<feature type="region of interest" description="Disordered" evidence="1">
    <location>
        <begin position="1"/>
        <end position="114"/>
    </location>
</feature>
<evidence type="ECO:0000256" key="1">
    <source>
        <dbReference type="SAM" id="MobiDB-lite"/>
    </source>
</evidence>
<dbReference type="AlphaFoldDB" id="A0AAN8XIX2"/>
<evidence type="ECO:0000313" key="3">
    <source>
        <dbReference type="Proteomes" id="UP001381693"/>
    </source>
</evidence>
<gene>
    <name evidence="2" type="ORF">SK128_020976</name>
</gene>
<keyword evidence="3" id="KW-1185">Reference proteome</keyword>
<reference evidence="2 3" key="1">
    <citation type="submission" date="2023-11" db="EMBL/GenBank/DDBJ databases">
        <title>Halocaridina rubra genome assembly.</title>
        <authorList>
            <person name="Smith C."/>
        </authorList>
    </citation>
    <scope>NUCLEOTIDE SEQUENCE [LARGE SCALE GENOMIC DNA]</scope>
    <source>
        <strain evidence="2">EP-1</strain>
        <tissue evidence="2">Whole</tissue>
    </source>
</reference>
<sequence length="140" mass="14405">MAEEMSVATVDGAMQQQQQAGVGGGGGGGGGAGGGGTIHSSDTLTLDTPPTAPPSDSSHHHHQHHYRQSGSHLSYVSDKMDLKGTDTLKEKEALDERMERSVSGLSGRVPSMPQGMAGVVVPYDPECGCIAPIPPYPLNA</sequence>
<dbReference type="EMBL" id="JAXCGZ010002704">
    <property type="protein sequence ID" value="KAK7083651.1"/>
    <property type="molecule type" value="Genomic_DNA"/>
</dbReference>
<proteinExistence type="predicted"/>
<organism evidence="2 3">
    <name type="scientific">Halocaridina rubra</name>
    <name type="common">Hawaiian red shrimp</name>
    <dbReference type="NCBI Taxonomy" id="373956"/>
    <lineage>
        <taxon>Eukaryota</taxon>
        <taxon>Metazoa</taxon>
        <taxon>Ecdysozoa</taxon>
        <taxon>Arthropoda</taxon>
        <taxon>Crustacea</taxon>
        <taxon>Multicrustacea</taxon>
        <taxon>Malacostraca</taxon>
        <taxon>Eumalacostraca</taxon>
        <taxon>Eucarida</taxon>
        <taxon>Decapoda</taxon>
        <taxon>Pleocyemata</taxon>
        <taxon>Caridea</taxon>
        <taxon>Atyoidea</taxon>
        <taxon>Atyidae</taxon>
        <taxon>Halocaridina</taxon>
    </lineage>
</organism>
<dbReference type="Proteomes" id="UP001381693">
    <property type="component" value="Unassembled WGS sequence"/>
</dbReference>
<feature type="compositionally biased region" description="Low complexity" evidence="1">
    <location>
        <begin position="40"/>
        <end position="49"/>
    </location>
</feature>
<protein>
    <submittedName>
        <fullName evidence="2">Uncharacterized protein</fullName>
    </submittedName>
</protein>